<dbReference type="AlphaFoldDB" id="A0A4V6P6C1"/>
<reference evidence="3 4" key="1">
    <citation type="submission" date="2019-03" db="EMBL/GenBank/DDBJ databases">
        <authorList>
            <person name="Kim M.K.M."/>
        </authorList>
    </citation>
    <scope>NUCLEOTIDE SEQUENCE [LARGE SCALE GENOMIC DNA]</scope>
    <source>
        <strain evidence="3 4">18JY21-1</strain>
    </source>
</reference>
<gene>
    <name evidence="3" type="ORF">E0485_11060</name>
</gene>
<evidence type="ECO:0000259" key="1">
    <source>
        <dbReference type="Pfam" id="PF00534"/>
    </source>
</evidence>
<dbReference type="InterPro" id="IPR001296">
    <property type="entry name" value="Glyco_trans_1"/>
</dbReference>
<name>A0A4V6P6C1_9BACL</name>
<dbReference type="PANTHER" id="PTHR12526:SF630">
    <property type="entry name" value="GLYCOSYLTRANSFERASE"/>
    <property type="match status" value="1"/>
</dbReference>
<evidence type="ECO:0000313" key="3">
    <source>
        <dbReference type="EMBL" id="TCZ77522.1"/>
    </source>
</evidence>
<comment type="caution">
    <text evidence="3">The sequence shown here is derived from an EMBL/GenBank/DDBJ whole genome shotgun (WGS) entry which is preliminary data.</text>
</comment>
<dbReference type="RefSeq" id="WP_132418092.1">
    <property type="nucleotide sequence ID" value="NZ_SKFG01000009.1"/>
</dbReference>
<dbReference type="SUPFAM" id="SSF53756">
    <property type="entry name" value="UDP-Glycosyltransferase/glycogen phosphorylase"/>
    <property type="match status" value="1"/>
</dbReference>
<organism evidence="3 4">
    <name type="scientific">Paenibacillus albiflavus</name>
    <dbReference type="NCBI Taxonomy" id="2545760"/>
    <lineage>
        <taxon>Bacteria</taxon>
        <taxon>Bacillati</taxon>
        <taxon>Bacillota</taxon>
        <taxon>Bacilli</taxon>
        <taxon>Bacillales</taxon>
        <taxon>Paenibacillaceae</taxon>
        <taxon>Paenibacillus</taxon>
    </lineage>
</organism>
<dbReference type="Pfam" id="PF13439">
    <property type="entry name" value="Glyco_transf_4"/>
    <property type="match status" value="1"/>
</dbReference>
<accession>A0A4V6P6C1</accession>
<feature type="domain" description="Glycosyl transferase family 1" evidence="1">
    <location>
        <begin position="187"/>
        <end position="340"/>
    </location>
</feature>
<dbReference type="Pfam" id="PF00534">
    <property type="entry name" value="Glycos_transf_1"/>
    <property type="match status" value="1"/>
</dbReference>
<dbReference type="OrthoDB" id="9806653at2"/>
<feature type="domain" description="Glycosyltransferase subfamily 4-like N-terminal" evidence="2">
    <location>
        <begin position="13"/>
        <end position="175"/>
    </location>
</feature>
<protein>
    <submittedName>
        <fullName evidence="3">Glycosyltransferase family 1 protein</fullName>
    </submittedName>
</protein>
<dbReference type="PANTHER" id="PTHR12526">
    <property type="entry name" value="GLYCOSYLTRANSFERASE"/>
    <property type="match status" value="1"/>
</dbReference>
<dbReference type="Gene3D" id="3.40.50.2000">
    <property type="entry name" value="Glycogen Phosphorylase B"/>
    <property type="match status" value="2"/>
</dbReference>
<evidence type="ECO:0000313" key="4">
    <source>
        <dbReference type="Proteomes" id="UP000295418"/>
    </source>
</evidence>
<dbReference type="Proteomes" id="UP000295418">
    <property type="component" value="Unassembled WGS sequence"/>
</dbReference>
<dbReference type="CDD" id="cd03808">
    <property type="entry name" value="GT4_CapM-like"/>
    <property type="match status" value="1"/>
</dbReference>
<proteinExistence type="predicted"/>
<dbReference type="InterPro" id="IPR028098">
    <property type="entry name" value="Glyco_trans_4-like_N"/>
</dbReference>
<evidence type="ECO:0000259" key="2">
    <source>
        <dbReference type="Pfam" id="PF13439"/>
    </source>
</evidence>
<keyword evidence="4" id="KW-1185">Reference proteome</keyword>
<dbReference type="GO" id="GO:0016757">
    <property type="term" value="F:glycosyltransferase activity"/>
    <property type="evidence" value="ECO:0007669"/>
    <property type="project" value="InterPro"/>
</dbReference>
<sequence length="374" mass="41844">MNIVQLITRSDNIGGAQMHVLDLSTSLQQLGHEVTVLVGGEGKFYELLQKNGITCIAISRLVRSIQPLDDYRAMMEIRSVIRRLNPDIIATHSSKAGWLGRIVGKSLGIPTVFTAHGWAFAEGVPRFQRNMYLVAEKLAARLASRIVTVSKHDLRLALRYKVTTPEQLIAIHNGIPDMPDLEADPGQNPPRLVMVARFEPQKDHRTLIQALADLRDYSWQLDLIGDGPLRSEMEQLVVDLGLEKHVRFLGECNNVPQLLKDAQIFVLISNWEGLPISILEAMRAGIPVVASDVGGVCEMIEDGVNGYLIPRGDSQLLASRMTELITNAELRIQFGLKGRNRFVKDFTSNHMNDQILFLYETLLKNRTTPGREQI</sequence>
<dbReference type="EMBL" id="SKFG01000009">
    <property type="protein sequence ID" value="TCZ77522.1"/>
    <property type="molecule type" value="Genomic_DNA"/>
</dbReference>
<keyword evidence="3" id="KW-0808">Transferase</keyword>